<evidence type="ECO:0000313" key="4">
    <source>
        <dbReference type="Proteomes" id="UP000294641"/>
    </source>
</evidence>
<dbReference type="EMBL" id="SNZG01000005">
    <property type="protein sequence ID" value="TDR41839.1"/>
    <property type="molecule type" value="Genomic_DNA"/>
</dbReference>
<organism evidence="1 3">
    <name type="scientific">Kurthia zopfii</name>
    <dbReference type="NCBI Taxonomy" id="1650"/>
    <lineage>
        <taxon>Bacteria</taxon>
        <taxon>Bacillati</taxon>
        <taxon>Bacillota</taxon>
        <taxon>Bacilli</taxon>
        <taxon>Bacillales</taxon>
        <taxon>Caryophanaceae</taxon>
        <taxon>Kurthia</taxon>
    </lineage>
</organism>
<reference evidence="2 4" key="2">
    <citation type="submission" date="2019-03" db="EMBL/GenBank/DDBJ databases">
        <title>Genomic Encyclopedia of Type Strains, Phase IV (KMG-IV): sequencing the most valuable type-strain genomes for metagenomic binning, comparative biology and taxonomic classification.</title>
        <authorList>
            <person name="Goeker M."/>
        </authorList>
    </citation>
    <scope>NUCLEOTIDE SEQUENCE [LARGE SCALE GENOMIC DNA]</scope>
    <source>
        <strain evidence="2 4">DSM 20580</strain>
    </source>
</reference>
<name>A0A2U3AE26_9BACL</name>
<protein>
    <submittedName>
        <fullName evidence="1">Uncharacterized protein</fullName>
    </submittedName>
</protein>
<dbReference type="Proteomes" id="UP000254330">
    <property type="component" value="Unassembled WGS sequence"/>
</dbReference>
<evidence type="ECO:0000313" key="2">
    <source>
        <dbReference type="EMBL" id="TDR41839.1"/>
    </source>
</evidence>
<gene>
    <name evidence="2" type="ORF">DFR61_10578</name>
    <name evidence="1" type="ORF">NCTC10597_00820</name>
</gene>
<dbReference type="AlphaFoldDB" id="A0A2U3AE26"/>
<evidence type="ECO:0000313" key="1">
    <source>
        <dbReference type="EMBL" id="STX09150.1"/>
    </source>
</evidence>
<comment type="caution">
    <text evidence="1">The sequence shown here is derived from an EMBL/GenBank/DDBJ whole genome shotgun (WGS) entry which is preliminary data.</text>
</comment>
<dbReference type="RefSeq" id="WP_109349285.1">
    <property type="nucleotide sequence ID" value="NZ_BJUE01000028.1"/>
</dbReference>
<dbReference type="EMBL" id="UGNP01000001">
    <property type="protein sequence ID" value="STX09150.1"/>
    <property type="molecule type" value="Genomic_DNA"/>
</dbReference>
<accession>A0A2U3AE26</accession>
<sequence>MYKGQKLYAGFKKFFDPEFERQLLFKDGKHFNGVYNNTIHEEGGNLEQYNGNVPRYNNLTIFEADGTSMTYYFIRPTYEVASFNAKVVTISGGAKIESVKKSVEQTQDVTIYAIEITNIEKNNKYDLKINHVKVGKLGSINFAGPIYSYDSKLDSAKSYQRANELFKKYGAYTPKQMGKITSEEHEVLSNFTSGNTGPTVSKFEDQAIETISSLLSIKLSYSPYFGELGL</sequence>
<keyword evidence="4" id="KW-1185">Reference proteome</keyword>
<proteinExistence type="predicted"/>
<evidence type="ECO:0000313" key="3">
    <source>
        <dbReference type="Proteomes" id="UP000254330"/>
    </source>
</evidence>
<dbReference type="Proteomes" id="UP000294641">
    <property type="component" value="Unassembled WGS sequence"/>
</dbReference>
<reference evidence="1 3" key="1">
    <citation type="submission" date="2018-06" db="EMBL/GenBank/DDBJ databases">
        <authorList>
            <consortium name="Pathogen Informatics"/>
            <person name="Doyle S."/>
        </authorList>
    </citation>
    <scope>NUCLEOTIDE SEQUENCE [LARGE SCALE GENOMIC DNA]</scope>
    <source>
        <strain evidence="1 3">NCTC10597</strain>
    </source>
</reference>